<proteinExistence type="predicted"/>
<sequence>MLRCGFVVRIYGGCASEDDVNPYITQLQEVATNMHLSRSMKMDGVQVQYVHKEYDGPLYEIETRTMPRQNEDQEEGEAVGIQGQTRKDVASDAHESTCSGHFKKSNGMRMGGSILQCIEDLVHVGQTMGYDMTGCMKNMEEIIESQGVTGGYR</sequence>
<reference evidence="2" key="2">
    <citation type="submission" date="2022-01" db="EMBL/GenBank/DDBJ databases">
        <authorList>
            <person name="Yamashiro T."/>
            <person name="Shiraishi A."/>
            <person name="Satake H."/>
            <person name="Nakayama K."/>
        </authorList>
    </citation>
    <scope>NUCLEOTIDE SEQUENCE</scope>
</reference>
<dbReference type="Proteomes" id="UP001151760">
    <property type="component" value="Unassembled WGS sequence"/>
</dbReference>
<feature type="region of interest" description="Disordered" evidence="1">
    <location>
        <begin position="67"/>
        <end position="91"/>
    </location>
</feature>
<keyword evidence="3" id="KW-1185">Reference proteome</keyword>
<accession>A0ABQ4WBK5</accession>
<reference evidence="2" key="1">
    <citation type="journal article" date="2022" name="Int. J. Mol. Sci.">
        <title>Draft Genome of Tanacetum Coccineum: Genomic Comparison of Closely Related Tanacetum-Family Plants.</title>
        <authorList>
            <person name="Yamashiro T."/>
            <person name="Shiraishi A."/>
            <person name="Nakayama K."/>
            <person name="Satake H."/>
        </authorList>
    </citation>
    <scope>NUCLEOTIDE SEQUENCE</scope>
</reference>
<evidence type="ECO:0000313" key="3">
    <source>
        <dbReference type="Proteomes" id="UP001151760"/>
    </source>
</evidence>
<comment type="caution">
    <text evidence="2">The sequence shown here is derived from an EMBL/GenBank/DDBJ whole genome shotgun (WGS) entry which is preliminary data.</text>
</comment>
<gene>
    <name evidence="2" type="ORF">Tco_0600392</name>
</gene>
<organism evidence="2 3">
    <name type="scientific">Tanacetum coccineum</name>
    <dbReference type="NCBI Taxonomy" id="301880"/>
    <lineage>
        <taxon>Eukaryota</taxon>
        <taxon>Viridiplantae</taxon>
        <taxon>Streptophyta</taxon>
        <taxon>Embryophyta</taxon>
        <taxon>Tracheophyta</taxon>
        <taxon>Spermatophyta</taxon>
        <taxon>Magnoliopsida</taxon>
        <taxon>eudicotyledons</taxon>
        <taxon>Gunneridae</taxon>
        <taxon>Pentapetalae</taxon>
        <taxon>asterids</taxon>
        <taxon>campanulids</taxon>
        <taxon>Asterales</taxon>
        <taxon>Asteraceae</taxon>
        <taxon>Asteroideae</taxon>
        <taxon>Anthemideae</taxon>
        <taxon>Anthemidinae</taxon>
        <taxon>Tanacetum</taxon>
    </lineage>
</organism>
<protein>
    <submittedName>
        <fullName evidence="2">Uncharacterized protein</fullName>
    </submittedName>
</protein>
<evidence type="ECO:0000256" key="1">
    <source>
        <dbReference type="SAM" id="MobiDB-lite"/>
    </source>
</evidence>
<name>A0ABQ4WBK5_9ASTR</name>
<dbReference type="EMBL" id="BQNB010008504">
    <property type="protein sequence ID" value="GJS50271.1"/>
    <property type="molecule type" value="Genomic_DNA"/>
</dbReference>
<evidence type="ECO:0000313" key="2">
    <source>
        <dbReference type="EMBL" id="GJS50271.1"/>
    </source>
</evidence>